<dbReference type="Proteomes" id="UP000593567">
    <property type="component" value="Unassembled WGS sequence"/>
</dbReference>
<name>A0A7J7JD20_BUGNE</name>
<dbReference type="EMBL" id="VXIV02002612">
    <property type="protein sequence ID" value="KAF6024162.1"/>
    <property type="molecule type" value="Genomic_DNA"/>
</dbReference>
<feature type="signal peptide" evidence="1">
    <location>
        <begin position="1"/>
        <end position="19"/>
    </location>
</feature>
<keyword evidence="4" id="KW-1185">Reference proteome</keyword>
<feature type="chain" id="PRO_5029672600" description="Temptin Cys/Cys disulfide domain-containing protein" evidence="1">
    <location>
        <begin position="20"/>
        <end position="189"/>
    </location>
</feature>
<evidence type="ECO:0000313" key="3">
    <source>
        <dbReference type="EMBL" id="KAF6024162.1"/>
    </source>
</evidence>
<gene>
    <name evidence="3" type="ORF">EB796_017557</name>
</gene>
<comment type="caution">
    <text evidence="3">The sequence shown here is derived from an EMBL/GenBank/DDBJ whole genome shotgun (WGS) entry which is preliminary data.</text>
</comment>
<evidence type="ECO:0000313" key="4">
    <source>
        <dbReference type="Proteomes" id="UP000593567"/>
    </source>
</evidence>
<dbReference type="InterPro" id="IPR055313">
    <property type="entry name" value="Temptin-like"/>
</dbReference>
<evidence type="ECO:0000256" key="1">
    <source>
        <dbReference type="SAM" id="SignalP"/>
    </source>
</evidence>
<protein>
    <recommendedName>
        <fullName evidence="2">Temptin Cys/Cys disulfide domain-containing protein</fullName>
    </recommendedName>
</protein>
<organism evidence="3 4">
    <name type="scientific">Bugula neritina</name>
    <name type="common">Brown bryozoan</name>
    <name type="synonym">Sertularia neritina</name>
    <dbReference type="NCBI Taxonomy" id="10212"/>
    <lineage>
        <taxon>Eukaryota</taxon>
        <taxon>Metazoa</taxon>
        <taxon>Spiralia</taxon>
        <taxon>Lophotrochozoa</taxon>
        <taxon>Bryozoa</taxon>
        <taxon>Gymnolaemata</taxon>
        <taxon>Cheilostomatida</taxon>
        <taxon>Flustrina</taxon>
        <taxon>Buguloidea</taxon>
        <taxon>Bugulidae</taxon>
        <taxon>Bugula</taxon>
    </lineage>
</organism>
<dbReference type="AlphaFoldDB" id="A0A7J7JD20"/>
<evidence type="ECO:0000259" key="2">
    <source>
        <dbReference type="Pfam" id="PF24784"/>
    </source>
</evidence>
<reference evidence="3" key="1">
    <citation type="submission" date="2020-06" db="EMBL/GenBank/DDBJ databases">
        <title>Draft genome of Bugula neritina, a colonial animal packing powerful symbionts and potential medicines.</title>
        <authorList>
            <person name="Rayko M."/>
        </authorList>
    </citation>
    <scope>NUCLEOTIDE SEQUENCE [LARGE SCALE GENOMIC DNA]</scope>
    <source>
        <strain evidence="3">Kwan_BN1</strain>
    </source>
</reference>
<dbReference type="OrthoDB" id="129121at2759"/>
<dbReference type="Pfam" id="PF24784">
    <property type="entry name" value="Temptin_C"/>
    <property type="match status" value="1"/>
</dbReference>
<accession>A0A7J7JD20</accession>
<keyword evidence="1" id="KW-0732">Signal</keyword>
<feature type="domain" description="Temptin Cys/Cys disulfide" evidence="2">
    <location>
        <begin position="19"/>
        <end position="117"/>
    </location>
</feature>
<sequence length="189" mass="20409">MARLFLCLHLMSLTAICIGYEVYQAKLPNGGTTPNPCKKGTLWVGLGHMTPMGGGNRNKFATDFHDVYGEVWNVALCNADSDGDGLTNGMELGDPNCTWVEGNPAPGNPSTISHPGICEPTDTKECTERNQGFDLEGCEVYEATTPHDHDHDHIHIGDVSTDSQNGSTNLHFSFLVFTSFALLLIVAVV</sequence>
<dbReference type="InterPro" id="IPR057626">
    <property type="entry name" value="S-S_Temptin"/>
</dbReference>
<dbReference type="PANTHER" id="PTHR34737">
    <property type="entry name" value="EF-HAND DOMAIN-CONTAINING PROTEIN"/>
    <property type="match status" value="1"/>
</dbReference>
<dbReference type="PANTHER" id="PTHR34737:SF2">
    <property type="entry name" value="EF-HAND DOMAIN-CONTAINING PROTEIN"/>
    <property type="match status" value="1"/>
</dbReference>
<proteinExistence type="predicted"/>